<keyword evidence="2" id="KW-1185">Reference proteome</keyword>
<evidence type="ECO:0000313" key="1">
    <source>
        <dbReference type="EMBL" id="QCD89495.1"/>
    </source>
</evidence>
<dbReference type="AlphaFoldDB" id="A0A4D6LMD3"/>
<sequence length="80" mass="9126">MASHLDVKFSFYLFGLPKPVRSQRELSVNTITESFTVFSLAFREFQSVERRLERLFGAYHDEGASSSGIRARLVLGIVTR</sequence>
<evidence type="ECO:0000313" key="2">
    <source>
        <dbReference type="Proteomes" id="UP000501690"/>
    </source>
</evidence>
<gene>
    <name evidence="1" type="ORF">DEO72_LG4g440</name>
</gene>
<proteinExistence type="predicted"/>
<dbReference type="EMBL" id="CP039348">
    <property type="protein sequence ID" value="QCD89495.1"/>
    <property type="molecule type" value="Genomic_DNA"/>
</dbReference>
<protein>
    <submittedName>
        <fullName evidence="1">Uncharacterized protein</fullName>
    </submittedName>
</protein>
<accession>A0A4D6LMD3</accession>
<name>A0A4D6LMD3_VIGUN</name>
<dbReference type="Proteomes" id="UP000501690">
    <property type="component" value="Linkage Group LG4"/>
</dbReference>
<organism evidence="1 2">
    <name type="scientific">Vigna unguiculata</name>
    <name type="common">Cowpea</name>
    <dbReference type="NCBI Taxonomy" id="3917"/>
    <lineage>
        <taxon>Eukaryota</taxon>
        <taxon>Viridiplantae</taxon>
        <taxon>Streptophyta</taxon>
        <taxon>Embryophyta</taxon>
        <taxon>Tracheophyta</taxon>
        <taxon>Spermatophyta</taxon>
        <taxon>Magnoliopsida</taxon>
        <taxon>eudicotyledons</taxon>
        <taxon>Gunneridae</taxon>
        <taxon>Pentapetalae</taxon>
        <taxon>rosids</taxon>
        <taxon>fabids</taxon>
        <taxon>Fabales</taxon>
        <taxon>Fabaceae</taxon>
        <taxon>Papilionoideae</taxon>
        <taxon>50 kb inversion clade</taxon>
        <taxon>NPAAA clade</taxon>
        <taxon>indigoferoid/millettioid clade</taxon>
        <taxon>Phaseoleae</taxon>
        <taxon>Vigna</taxon>
    </lineage>
</organism>
<reference evidence="1 2" key="1">
    <citation type="submission" date="2019-04" db="EMBL/GenBank/DDBJ databases">
        <title>An improved genome assembly and genetic linkage map for asparagus bean, Vigna unguiculata ssp. sesquipedialis.</title>
        <authorList>
            <person name="Xia Q."/>
            <person name="Zhang R."/>
            <person name="Dong Y."/>
        </authorList>
    </citation>
    <scope>NUCLEOTIDE SEQUENCE [LARGE SCALE GENOMIC DNA]</scope>
    <source>
        <tissue evidence="1">Leaf</tissue>
    </source>
</reference>